<dbReference type="GO" id="GO:0005762">
    <property type="term" value="C:mitochondrial large ribosomal subunit"/>
    <property type="evidence" value="ECO:0007669"/>
    <property type="project" value="TreeGrafter"/>
</dbReference>
<dbReference type="InterPro" id="IPR007741">
    <property type="entry name" value="Ribosomal_mL43/mS25/NADH_DH"/>
</dbReference>
<evidence type="ECO:0000256" key="5">
    <source>
        <dbReference type="ARBA" id="ARBA00023274"/>
    </source>
</evidence>
<evidence type="ECO:0000313" key="9">
    <source>
        <dbReference type="EMBL" id="PPQ98893.1"/>
    </source>
</evidence>
<dbReference type="SUPFAM" id="SSF52833">
    <property type="entry name" value="Thioredoxin-like"/>
    <property type="match status" value="1"/>
</dbReference>
<dbReference type="STRING" id="181874.A0A409Y7K5"/>
<feature type="compositionally biased region" description="Polar residues" evidence="7">
    <location>
        <begin position="272"/>
        <end position="287"/>
    </location>
</feature>
<keyword evidence="3" id="KW-0689">Ribosomal protein</keyword>
<dbReference type="Proteomes" id="UP000284842">
    <property type="component" value="Unassembled WGS sequence"/>
</dbReference>
<dbReference type="SMART" id="SM00916">
    <property type="entry name" value="L51_S25_CI-B8"/>
    <property type="match status" value="1"/>
</dbReference>
<evidence type="ECO:0000313" key="10">
    <source>
        <dbReference type="Proteomes" id="UP000284842"/>
    </source>
</evidence>
<evidence type="ECO:0000256" key="1">
    <source>
        <dbReference type="ARBA" id="ARBA00004173"/>
    </source>
</evidence>
<dbReference type="PANTHER" id="PTHR21396">
    <property type="entry name" value="39S RIBOSOMAL PROTEIN L43"/>
    <property type="match status" value="1"/>
</dbReference>
<feature type="region of interest" description="Disordered" evidence="7">
    <location>
        <begin position="218"/>
        <end position="307"/>
    </location>
</feature>
<evidence type="ECO:0000256" key="2">
    <source>
        <dbReference type="ARBA" id="ARBA00006073"/>
    </source>
</evidence>
<feature type="compositionally biased region" description="Basic and acidic residues" evidence="7">
    <location>
        <begin position="229"/>
        <end position="240"/>
    </location>
</feature>
<feature type="compositionally biased region" description="Low complexity" evidence="7">
    <location>
        <begin position="424"/>
        <end position="450"/>
    </location>
</feature>
<reference evidence="9 10" key="1">
    <citation type="journal article" date="2018" name="Evol. Lett.">
        <title>Horizontal gene cluster transfer increased hallucinogenic mushroom diversity.</title>
        <authorList>
            <person name="Reynolds H.T."/>
            <person name="Vijayakumar V."/>
            <person name="Gluck-Thaler E."/>
            <person name="Korotkin H.B."/>
            <person name="Matheny P.B."/>
            <person name="Slot J.C."/>
        </authorList>
    </citation>
    <scope>NUCLEOTIDE SEQUENCE [LARGE SCALE GENOMIC DNA]</scope>
    <source>
        <strain evidence="9 10">2629</strain>
    </source>
</reference>
<dbReference type="GO" id="GO:0003735">
    <property type="term" value="F:structural constituent of ribosome"/>
    <property type="evidence" value="ECO:0007669"/>
    <property type="project" value="InterPro"/>
</dbReference>
<evidence type="ECO:0000256" key="6">
    <source>
        <dbReference type="ARBA" id="ARBA00035188"/>
    </source>
</evidence>
<evidence type="ECO:0000256" key="3">
    <source>
        <dbReference type="ARBA" id="ARBA00022980"/>
    </source>
</evidence>
<comment type="subcellular location">
    <subcellularLocation>
        <location evidence="1">Mitochondrion</location>
    </subcellularLocation>
</comment>
<organism evidence="9 10">
    <name type="scientific">Panaeolus cyanescens</name>
    <dbReference type="NCBI Taxonomy" id="181874"/>
    <lineage>
        <taxon>Eukaryota</taxon>
        <taxon>Fungi</taxon>
        <taxon>Dikarya</taxon>
        <taxon>Basidiomycota</taxon>
        <taxon>Agaricomycotina</taxon>
        <taxon>Agaricomycetes</taxon>
        <taxon>Agaricomycetidae</taxon>
        <taxon>Agaricales</taxon>
        <taxon>Agaricineae</taxon>
        <taxon>Galeropsidaceae</taxon>
        <taxon>Panaeolus</taxon>
    </lineage>
</organism>
<gene>
    <name evidence="9" type="ORF">CVT24_003524</name>
</gene>
<feature type="region of interest" description="Disordered" evidence="7">
    <location>
        <begin position="331"/>
        <end position="391"/>
    </location>
</feature>
<dbReference type="InterPro" id="IPR036249">
    <property type="entry name" value="Thioredoxin-like_sf"/>
</dbReference>
<feature type="compositionally biased region" description="Polar residues" evidence="7">
    <location>
        <begin position="331"/>
        <end position="356"/>
    </location>
</feature>
<comment type="caution">
    <text evidence="9">The sequence shown here is derived from an EMBL/GenBank/DDBJ whole genome shotgun (WGS) entry which is preliminary data.</text>
</comment>
<feature type="compositionally biased region" description="Low complexity" evidence="7">
    <location>
        <begin position="363"/>
        <end position="391"/>
    </location>
</feature>
<protein>
    <recommendedName>
        <fullName evidence="6">Large ribosomal subunit protein mL43</fullName>
    </recommendedName>
</protein>
<feature type="compositionally biased region" description="Basic residues" evidence="7">
    <location>
        <begin position="403"/>
        <end position="418"/>
    </location>
</feature>
<dbReference type="GO" id="GO:0032543">
    <property type="term" value="P:mitochondrial translation"/>
    <property type="evidence" value="ECO:0007669"/>
    <property type="project" value="InterPro"/>
</dbReference>
<sequence length="662" mass="73956">MSTSNILLRASLRSKNSNGHNTFLPSIRKLVFEYCDKWPTSQNTRTYLLNNIQHFARQNPHVEVVVKQRNHKEPIVRGFYVNNRDKVISLKDLEVTAIQKKVQLLLDSSGTKIVPLKRRTVESPPHILPFTNMTMAEDDLSFASTLSTEDIAWLKESIIIDSPPTPPPKNRNRYCKNTAYIHDPTTDSSHLVGHLDAFPLHLLIHFRPQSSLPEYASFVRKSTSPQTPPRKEPVRSEWLYRRPKSPMTRSTDSSPQSFHGSSTGSSYSSPSMARSLSNTSSITTRSNPRIRPFYDQSESSSSLPSQDSFWPNFFGPRPRSERSVPVLKTIPSNSQLGENSLPSPSSHSVRITTDQISAPRPILTRPPSVSSTLSSLSTYSSRSESPTTPVSVIVTSPSSFVRNRRPHPYHYQRRQRKPVTHDTSPMPSSCPPSRSILSRSPSVSTKSSIPTTSKSVKFAAIPIVHYASKEFWELDAADSSMGINVDSMDIDESCEGPVTDDEVDEDEHDSALFDARFRDLVCATPTPEREKEKTRGLKRLVDMAKKPIPLIGTNNTAHRSPPPSKAIISAPYQLGAYPTQLNNSTTSLGSLKKSGYKQPRQPDFSQESRRTPSLRMAPSMESFRSSKSATARSVRSMGSYRSSASTRGLRSWLTRTLGWAET</sequence>
<feature type="compositionally biased region" description="Polar residues" evidence="7">
    <location>
        <begin position="622"/>
        <end position="633"/>
    </location>
</feature>
<keyword evidence="5" id="KW-0687">Ribonucleoprotein</keyword>
<feature type="region of interest" description="Disordered" evidence="7">
    <location>
        <begin position="581"/>
        <end position="641"/>
    </location>
</feature>
<evidence type="ECO:0000259" key="8">
    <source>
        <dbReference type="SMART" id="SM00916"/>
    </source>
</evidence>
<dbReference type="InterPro" id="IPR039927">
    <property type="entry name" value="Ribosomal_mL43"/>
</dbReference>
<dbReference type="Pfam" id="PF05047">
    <property type="entry name" value="L51_S25_CI-B8"/>
    <property type="match status" value="1"/>
</dbReference>
<accession>A0A409Y7K5</accession>
<feature type="domain" description="Ribosomal protein/NADH dehydrogenase" evidence="8">
    <location>
        <begin position="36"/>
        <end position="109"/>
    </location>
</feature>
<feature type="compositionally biased region" description="Low complexity" evidence="7">
    <location>
        <begin position="253"/>
        <end position="271"/>
    </location>
</feature>
<dbReference type="AlphaFoldDB" id="A0A409Y7K5"/>
<evidence type="ECO:0000256" key="7">
    <source>
        <dbReference type="SAM" id="MobiDB-lite"/>
    </source>
</evidence>
<feature type="region of interest" description="Disordered" evidence="7">
    <location>
        <begin position="403"/>
        <end position="450"/>
    </location>
</feature>
<name>A0A409Y7K5_9AGAR</name>
<feature type="compositionally biased region" description="Low complexity" evidence="7">
    <location>
        <begin position="297"/>
        <end position="307"/>
    </location>
</feature>
<dbReference type="OrthoDB" id="88at2759"/>
<dbReference type="PANTHER" id="PTHR21396:SF2">
    <property type="entry name" value="LARGE RIBOSOMAL SUBUNIT PROTEIN ML43"/>
    <property type="match status" value="1"/>
</dbReference>
<comment type="similarity">
    <text evidence="2">Belongs to the mitochondrion-specific ribosomal protein mL43 family.</text>
</comment>
<dbReference type="EMBL" id="NHTK01001374">
    <property type="protein sequence ID" value="PPQ98893.1"/>
    <property type="molecule type" value="Genomic_DNA"/>
</dbReference>
<keyword evidence="4" id="KW-0496">Mitochondrion</keyword>
<proteinExistence type="inferred from homology"/>
<keyword evidence="10" id="KW-1185">Reference proteome</keyword>
<evidence type="ECO:0000256" key="4">
    <source>
        <dbReference type="ARBA" id="ARBA00023128"/>
    </source>
</evidence>
<dbReference type="InParanoid" id="A0A409Y7K5"/>
<dbReference type="Gene3D" id="3.40.30.10">
    <property type="entry name" value="Glutaredoxin"/>
    <property type="match status" value="1"/>
</dbReference>